<feature type="active site" evidence="12">
    <location>
        <position position="265"/>
    </location>
</feature>
<organism evidence="15 16">
    <name type="scientific">Gallaecimonas pentaromativorans</name>
    <dbReference type="NCBI Taxonomy" id="584787"/>
    <lineage>
        <taxon>Bacteria</taxon>
        <taxon>Pseudomonadati</taxon>
        <taxon>Pseudomonadota</taxon>
        <taxon>Gammaproteobacteria</taxon>
        <taxon>Enterobacterales</taxon>
        <taxon>Gallaecimonadaceae</taxon>
        <taxon>Gallaecimonas</taxon>
    </lineage>
</organism>
<evidence type="ECO:0000256" key="5">
    <source>
        <dbReference type="ARBA" id="ARBA00022490"/>
    </source>
</evidence>
<dbReference type="PROSITE" id="PS51900">
    <property type="entry name" value="CB"/>
    <property type="match status" value="1"/>
</dbReference>
<dbReference type="RefSeq" id="WP_123422078.1">
    <property type="nucleotide sequence ID" value="NZ_RJUL01000007.1"/>
</dbReference>
<name>A0A3N1PAG1_9GAMM</name>
<dbReference type="SUPFAM" id="SSF56349">
    <property type="entry name" value="DNA breaking-rejoining enzymes"/>
    <property type="match status" value="1"/>
</dbReference>
<evidence type="ECO:0000259" key="14">
    <source>
        <dbReference type="PROSITE" id="PS51900"/>
    </source>
</evidence>
<dbReference type="Gene3D" id="1.10.443.10">
    <property type="entry name" value="Intergrase catalytic core"/>
    <property type="match status" value="1"/>
</dbReference>
<evidence type="ECO:0000313" key="16">
    <source>
        <dbReference type="Proteomes" id="UP000268033"/>
    </source>
</evidence>
<dbReference type="NCBIfam" id="TIGR02224">
    <property type="entry name" value="recomb_XerC"/>
    <property type="match status" value="1"/>
</dbReference>
<feature type="active site" evidence="12">
    <location>
        <position position="170"/>
    </location>
</feature>
<feature type="active site" evidence="12">
    <location>
        <position position="239"/>
    </location>
</feature>
<comment type="activity regulation">
    <text evidence="12">FtsK may regulate the catalytic switch between XerC and XerD in the heterotetrameric complex during the two steps of the recombination process.</text>
</comment>
<accession>A0A3N1PAG1</accession>
<proteinExistence type="inferred from homology"/>
<dbReference type="HAMAP" id="MF_01808">
    <property type="entry name" value="Recomb_XerC_XerD"/>
    <property type="match status" value="1"/>
</dbReference>
<evidence type="ECO:0000256" key="2">
    <source>
        <dbReference type="ARBA" id="ARBA00006657"/>
    </source>
</evidence>
<evidence type="ECO:0000259" key="13">
    <source>
        <dbReference type="PROSITE" id="PS51898"/>
    </source>
</evidence>
<evidence type="ECO:0000256" key="9">
    <source>
        <dbReference type="ARBA" id="ARBA00023125"/>
    </source>
</evidence>
<dbReference type="InterPro" id="IPR013762">
    <property type="entry name" value="Integrase-like_cat_sf"/>
</dbReference>
<keyword evidence="9 12" id="KW-0238">DNA-binding</keyword>
<evidence type="ECO:0000256" key="10">
    <source>
        <dbReference type="ARBA" id="ARBA00023172"/>
    </source>
</evidence>
<keyword evidence="7 12" id="KW-0159">Chromosome partition</keyword>
<evidence type="ECO:0000256" key="1">
    <source>
        <dbReference type="ARBA" id="ARBA00004496"/>
    </source>
</evidence>
<keyword evidence="16" id="KW-1185">Reference proteome</keyword>
<evidence type="ECO:0000256" key="6">
    <source>
        <dbReference type="ARBA" id="ARBA00022618"/>
    </source>
</evidence>
<evidence type="ECO:0000313" key="15">
    <source>
        <dbReference type="EMBL" id="ROQ24401.1"/>
    </source>
</evidence>
<dbReference type="GO" id="GO:0005737">
    <property type="term" value="C:cytoplasm"/>
    <property type="evidence" value="ECO:0007669"/>
    <property type="project" value="UniProtKB-SubCell"/>
</dbReference>
<keyword evidence="10 12" id="KW-0233">DNA recombination</keyword>
<dbReference type="EMBL" id="RJUL01000007">
    <property type="protein sequence ID" value="ROQ24401.1"/>
    <property type="molecule type" value="Genomic_DNA"/>
</dbReference>
<gene>
    <name evidence="12" type="primary">xerC</name>
    <name evidence="15" type="ORF">EDC28_107284</name>
</gene>
<feature type="domain" description="Core-binding (CB)" evidence="14">
    <location>
        <begin position="2"/>
        <end position="88"/>
    </location>
</feature>
<dbReference type="Proteomes" id="UP000268033">
    <property type="component" value="Unassembled WGS sequence"/>
</dbReference>
<dbReference type="GO" id="GO:0009037">
    <property type="term" value="F:tyrosine-based site-specific recombinase activity"/>
    <property type="evidence" value="ECO:0007669"/>
    <property type="project" value="UniProtKB-UniRule"/>
</dbReference>
<dbReference type="InterPro" id="IPR004107">
    <property type="entry name" value="Integrase_SAM-like_N"/>
</dbReference>
<dbReference type="Gene3D" id="1.10.150.130">
    <property type="match status" value="1"/>
</dbReference>
<dbReference type="InterPro" id="IPR011010">
    <property type="entry name" value="DNA_brk_join_enz"/>
</dbReference>
<reference evidence="15 16" key="1">
    <citation type="submission" date="2018-11" db="EMBL/GenBank/DDBJ databases">
        <title>Genomic Encyclopedia of Type Strains, Phase IV (KMG-IV): sequencing the most valuable type-strain genomes for metagenomic binning, comparative biology and taxonomic classification.</title>
        <authorList>
            <person name="Goeker M."/>
        </authorList>
    </citation>
    <scope>NUCLEOTIDE SEQUENCE [LARGE SCALE GENOMIC DNA]</scope>
    <source>
        <strain evidence="15 16">DSM 21945</strain>
    </source>
</reference>
<dbReference type="STRING" id="584787.GCA_001247655_00829"/>
<feature type="active site" evidence="12">
    <location>
        <position position="148"/>
    </location>
</feature>
<comment type="subunit">
    <text evidence="3 12">Forms a cyclic heterotetrameric complex composed of two molecules of XerC and two molecules of XerD, in which XerC interacts with XerD via its C-terminal region, XerD interacts with XerC via its C-terminal region and so on.</text>
</comment>
<dbReference type="AlphaFoldDB" id="A0A3N1PAG1"/>
<comment type="similarity">
    <text evidence="2 12">Belongs to the 'phage' integrase family. XerC subfamily.</text>
</comment>
<sequence>MAAFAEALPRFYRHLQAERQRSAHTLAGYRRQLESQAAFFKDHGVNQLDELSEGHIRQWLAFESRRGQSPRSLAQGLSALRSCYQYFVHLGELGDNPASRVKPPKQPKRLPKALDLDETERLFNGTSQDPLLIRDKAMLELMYSCGLRLAELVAVDVDHIHNGEVRVTGKGSKERIVPVGGKALEAIAQWRQQRGQFSKGGEKALFISSRGSRVSVRTVQQRFGQYAKKAGLDSHLNPHRLRHSFASHLLSSSGDLRAVQELLGHSQLATTQIYTHLDMDRLAQVYDAAHPRARRK</sequence>
<dbReference type="PROSITE" id="PS51898">
    <property type="entry name" value="TYR_RECOMBINASE"/>
    <property type="match status" value="1"/>
</dbReference>
<dbReference type="GO" id="GO:0051301">
    <property type="term" value="P:cell division"/>
    <property type="evidence" value="ECO:0007669"/>
    <property type="project" value="UniProtKB-UniRule"/>
</dbReference>
<dbReference type="InterPro" id="IPR011931">
    <property type="entry name" value="Recomb_XerC"/>
</dbReference>
<evidence type="ECO:0000256" key="4">
    <source>
        <dbReference type="ARBA" id="ARBA00015804"/>
    </source>
</evidence>
<dbReference type="GO" id="GO:0003677">
    <property type="term" value="F:DNA binding"/>
    <property type="evidence" value="ECO:0007669"/>
    <property type="project" value="UniProtKB-UniRule"/>
</dbReference>
<dbReference type="Pfam" id="PF00589">
    <property type="entry name" value="Phage_integrase"/>
    <property type="match status" value="1"/>
</dbReference>
<evidence type="ECO:0000256" key="12">
    <source>
        <dbReference type="HAMAP-Rule" id="MF_01808"/>
    </source>
</evidence>
<dbReference type="GO" id="GO:0007059">
    <property type="term" value="P:chromosome segregation"/>
    <property type="evidence" value="ECO:0007669"/>
    <property type="project" value="UniProtKB-UniRule"/>
</dbReference>
<evidence type="ECO:0000256" key="8">
    <source>
        <dbReference type="ARBA" id="ARBA00022908"/>
    </source>
</evidence>
<dbReference type="InterPro" id="IPR050090">
    <property type="entry name" value="Tyrosine_recombinase_XerCD"/>
</dbReference>
<dbReference type="InterPro" id="IPR023009">
    <property type="entry name" value="Tyrosine_recombinase_XerC/XerD"/>
</dbReference>
<dbReference type="PANTHER" id="PTHR30349">
    <property type="entry name" value="PHAGE INTEGRASE-RELATED"/>
    <property type="match status" value="1"/>
</dbReference>
<comment type="subcellular location">
    <subcellularLocation>
        <location evidence="1 12">Cytoplasm</location>
    </subcellularLocation>
</comment>
<feature type="active site" evidence="12">
    <location>
        <position position="242"/>
    </location>
</feature>
<dbReference type="NCBIfam" id="NF001399">
    <property type="entry name" value="PRK00283.1"/>
    <property type="match status" value="1"/>
</dbReference>
<dbReference type="InterPro" id="IPR010998">
    <property type="entry name" value="Integrase_recombinase_N"/>
</dbReference>
<comment type="function">
    <text evidence="12">Site-specific tyrosine recombinase, which acts by catalyzing the cutting and rejoining of the recombining DNA molecules. Binds cooperatively to specific DNA consensus sequences that are separated from XerD binding sites by a short central region, forming the heterotetrameric XerC-XerD complex that recombines DNA substrates. The complex is essential to convert dimers of the bacterial chromosome into monomers to permit their segregation at cell division. It also contributes to the segregational stability of plasmids. In the complex XerC specifically exchanges the top DNA strands.</text>
</comment>
<dbReference type="GO" id="GO:0006313">
    <property type="term" value="P:DNA transposition"/>
    <property type="evidence" value="ECO:0007669"/>
    <property type="project" value="UniProtKB-UniRule"/>
</dbReference>
<evidence type="ECO:0000256" key="7">
    <source>
        <dbReference type="ARBA" id="ARBA00022829"/>
    </source>
</evidence>
<keyword evidence="6 12" id="KW-0132">Cell division</keyword>
<protein>
    <recommendedName>
        <fullName evidence="4 12">Tyrosine recombinase XerC</fullName>
    </recommendedName>
</protein>
<dbReference type="InterPro" id="IPR002104">
    <property type="entry name" value="Integrase_catalytic"/>
</dbReference>
<keyword evidence="8 12" id="KW-0229">DNA integration</keyword>
<feature type="active site" description="O-(3'-phospho-DNA)-tyrosine intermediate" evidence="12">
    <location>
        <position position="274"/>
    </location>
</feature>
<keyword evidence="5 12" id="KW-0963">Cytoplasm</keyword>
<evidence type="ECO:0000256" key="3">
    <source>
        <dbReference type="ARBA" id="ARBA00011483"/>
    </source>
</evidence>
<dbReference type="PANTHER" id="PTHR30349:SF81">
    <property type="entry name" value="TYROSINE RECOMBINASE XERC"/>
    <property type="match status" value="1"/>
</dbReference>
<keyword evidence="11 12" id="KW-0131">Cell cycle</keyword>
<dbReference type="InterPro" id="IPR044068">
    <property type="entry name" value="CB"/>
</dbReference>
<feature type="domain" description="Tyr recombinase" evidence="13">
    <location>
        <begin position="109"/>
        <end position="287"/>
    </location>
</feature>
<evidence type="ECO:0000256" key="11">
    <source>
        <dbReference type="ARBA" id="ARBA00023306"/>
    </source>
</evidence>
<dbReference type="Pfam" id="PF02899">
    <property type="entry name" value="Phage_int_SAM_1"/>
    <property type="match status" value="1"/>
</dbReference>
<comment type="caution">
    <text evidence="15">The sequence shown here is derived from an EMBL/GenBank/DDBJ whole genome shotgun (WGS) entry which is preliminary data.</text>
</comment>
<dbReference type="CDD" id="cd00798">
    <property type="entry name" value="INT_XerDC_C"/>
    <property type="match status" value="1"/>
</dbReference>